<evidence type="ECO:0000313" key="2">
    <source>
        <dbReference type="Proteomes" id="UP000036410"/>
    </source>
</evidence>
<reference evidence="1 2" key="1">
    <citation type="submission" date="2015-01" db="EMBL/GenBank/DDBJ databases">
        <title>Genome sequence of bacillus megaterium Q3.</title>
        <authorList>
            <person name="Wang Y."/>
            <person name="Luo K."/>
            <person name="Bai L."/>
            <person name="Luo F."/>
        </authorList>
    </citation>
    <scope>NUCLEOTIDE SEQUENCE [LARGE SCALE GENOMIC DNA]</scope>
    <source>
        <strain evidence="1 2">Q3</strain>
    </source>
</reference>
<proteinExistence type="predicted"/>
<gene>
    <name evidence="1" type="ORF">AS52_00707</name>
</gene>
<sequence>MKPVAIISTGVMSELRNKCICIITKNEGILQLIFRKITSFGIKIPFSAYTDG</sequence>
<dbReference type="Proteomes" id="UP000036410">
    <property type="component" value="Chromosome"/>
</dbReference>
<name>A0A806U171_PRIMG</name>
<dbReference type="GeneID" id="48015986"/>
<dbReference type="EMBL" id="CP010586">
    <property type="protein sequence ID" value="AKP75673.1"/>
    <property type="molecule type" value="Genomic_DNA"/>
</dbReference>
<accession>A0A806U171</accession>
<dbReference type="AlphaFoldDB" id="A0A806U171"/>
<organism evidence="1 2">
    <name type="scientific">Priestia megaterium Q3</name>
    <dbReference type="NCBI Taxonomy" id="1452722"/>
    <lineage>
        <taxon>Bacteria</taxon>
        <taxon>Bacillati</taxon>
        <taxon>Bacillota</taxon>
        <taxon>Bacilli</taxon>
        <taxon>Bacillales</taxon>
        <taxon>Bacillaceae</taxon>
        <taxon>Priestia</taxon>
    </lineage>
</organism>
<evidence type="ECO:0000313" key="1">
    <source>
        <dbReference type="EMBL" id="AKP75673.1"/>
    </source>
</evidence>
<protein>
    <submittedName>
        <fullName evidence="1">Uncharacterized protein</fullName>
    </submittedName>
</protein>
<dbReference type="RefSeq" id="WP_155017005.1">
    <property type="nucleotide sequence ID" value="NZ_CP010586.1"/>
</dbReference>